<dbReference type="Pfam" id="PF25954">
    <property type="entry name" value="Beta-barrel_RND_2"/>
    <property type="match status" value="1"/>
</dbReference>
<proteinExistence type="inferred from homology"/>
<feature type="domain" description="CzcB-like barrel-sandwich hybrid" evidence="7">
    <location>
        <begin position="80"/>
        <end position="230"/>
    </location>
</feature>
<feature type="coiled-coil region" evidence="4">
    <location>
        <begin position="112"/>
        <end position="160"/>
    </location>
</feature>
<dbReference type="InterPro" id="IPR058792">
    <property type="entry name" value="Beta-barrel_RND_2"/>
</dbReference>
<keyword evidence="5" id="KW-1133">Transmembrane helix</keyword>
<dbReference type="InterPro" id="IPR006311">
    <property type="entry name" value="TAT_signal"/>
</dbReference>
<evidence type="ECO:0000313" key="8">
    <source>
        <dbReference type="EMBL" id="MEC5388058.1"/>
    </source>
</evidence>
<feature type="transmembrane region" description="Helical" evidence="5">
    <location>
        <begin position="23"/>
        <end position="45"/>
    </location>
</feature>
<dbReference type="InterPro" id="IPR006143">
    <property type="entry name" value="RND_pump_MFP"/>
</dbReference>
<dbReference type="PROSITE" id="PS51318">
    <property type="entry name" value="TAT"/>
    <property type="match status" value="1"/>
</dbReference>
<evidence type="ECO:0000256" key="4">
    <source>
        <dbReference type="SAM" id="Coils"/>
    </source>
</evidence>
<comment type="subcellular location">
    <subcellularLocation>
        <location evidence="1">Cell envelope</location>
    </subcellularLocation>
</comment>
<keyword evidence="9" id="KW-1185">Reference proteome</keyword>
<dbReference type="InterPro" id="IPR050465">
    <property type="entry name" value="UPF0194_transport"/>
</dbReference>
<dbReference type="Pfam" id="PF25973">
    <property type="entry name" value="BSH_CzcB"/>
    <property type="match status" value="1"/>
</dbReference>
<evidence type="ECO:0000256" key="5">
    <source>
        <dbReference type="SAM" id="Phobius"/>
    </source>
</evidence>
<dbReference type="RefSeq" id="WP_327601029.1">
    <property type="nucleotide sequence ID" value="NZ_JAYXHS010000004.1"/>
</dbReference>
<accession>A0ABU6K8D0</accession>
<organism evidence="8 9">
    <name type="scientific">Uliginosibacterium silvisoli</name>
    <dbReference type="NCBI Taxonomy" id="3114758"/>
    <lineage>
        <taxon>Bacteria</taxon>
        <taxon>Pseudomonadati</taxon>
        <taxon>Pseudomonadota</taxon>
        <taxon>Betaproteobacteria</taxon>
        <taxon>Rhodocyclales</taxon>
        <taxon>Zoogloeaceae</taxon>
        <taxon>Uliginosibacterium</taxon>
    </lineage>
</organism>
<evidence type="ECO:0000256" key="1">
    <source>
        <dbReference type="ARBA" id="ARBA00004196"/>
    </source>
</evidence>
<dbReference type="Proteomes" id="UP001331561">
    <property type="component" value="Unassembled WGS sequence"/>
</dbReference>
<dbReference type="InterPro" id="IPR058647">
    <property type="entry name" value="BSH_CzcB-like"/>
</dbReference>
<evidence type="ECO:0000259" key="6">
    <source>
        <dbReference type="Pfam" id="PF25954"/>
    </source>
</evidence>
<dbReference type="Gene3D" id="2.40.30.170">
    <property type="match status" value="1"/>
</dbReference>
<keyword evidence="5" id="KW-0472">Membrane</keyword>
<name>A0ABU6K8D0_9RHOO</name>
<keyword evidence="5" id="KW-0812">Transmembrane</keyword>
<evidence type="ECO:0000313" key="9">
    <source>
        <dbReference type="Proteomes" id="UP001331561"/>
    </source>
</evidence>
<dbReference type="InterPro" id="IPR030190">
    <property type="entry name" value="MacA_alpha-hairpin_sf"/>
</dbReference>
<evidence type="ECO:0000256" key="2">
    <source>
        <dbReference type="ARBA" id="ARBA00009477"/>
    </source>
</evidence>
<sequence>MTNKNPDIHTILNPGTGKSRRRWLRWAVIALVLLAVLAGAVLIWASRSSEAPKFRTAAVTRGDLASTVTATGTLQPRTKVDISSELSGTIAEVLADYNSKVKKGEPLAILNTSKLQDQMAQTRANIQNLRAKVLQARADVEQARAALERLEKVAQLSNGQLPAGSELDDARIKLKNTQAALAAGEASVTQFSAALHINETDLTKATIRSPIDGTVLVRSVDPGQTVAASLSAPVLFTIAQDLKQMDLNVAVAEADVGQVHDGMPATFTVDAWPGKKFKAKVRQVRYGSKTVDNVVSYETILQVNNEELTLRPGMTASADLEVAERNGVLYVPNAALRFTPPQDASGAAGNKSILSSLFPAPPNLRNARGKEVTQVGRKASGAPGRIWVLEEGKPVAKIVTVGLSDGRNTEISGTGVTEGLQVIIRAENGAGKGGARAGQSSSAPR</sequence>
<evidence type="ECO:0000256" key="3">
    <source>
        <dbReference type="ARBA" id="ARBA00023054"/>
    </source>
</evidence>
<dbReference type="NCBIfam" id="TIGR01730">
    <property type="entry name" value="RND_mfp"/>
    <property type="match status" value="1"/>
</dbReference>
<evidence type="ECO:0000259" key="7">
    <source>
        <dbReference type="Pfam" id="PF25973"/>
    </source>
</evidence>
<keyword evidence="3 4" id="KW-0175">Coiled coil</keyword>
<dbReference type="Gene3D" id="2.40.50.100">
    <property type="match status" value="1"/>
</dbReference>
<dbReference type="PANTHER" id="PTHR32347:SF14">
    <property type="entry name" value="EFFLUX SYSTEM COMPONENT YKNX-RELATED"/>
    <property type="match status" value="1"/>
</dbReference>
<feature type="domain" description="CusB-like beta-barrel" evidence="6">
    <location>
        <begin position="247"/>
        <end position="321"/>
    </location>
</feature>
<dbReference type="EMBL" id="JAYXHS010000004">
    <property type="protein sequence ID" value="MEC5388058.1"/>
    <property type="molecule type" value="Genomic_DNA"/>
</dbReference>
<gene>
    <name evidence="8" type="ORF">VVD49_20160</name>
</gene>
<protein>
    <submittedName>
        <fullName evidence="8">Efflux RND transporter periplasmic adaptor subunit</fullName>
    </submittedName>
</protein>
<reference evidence="8 9" key="1">
    <citation type="submission" date="2024-01" db="EMBL/GenBank/DDBJ databases">
        <title>Uliginosibacterium soil sp. nov.</title>
        <authorList>
            <person name="Lv Y."/>
        </authorList>
    </citation>
    <scope>NUCLEOTIDE SEQUENCE [LARGE SCALE GENOMIC DNA]</scope>
    <source>
        <strain evidence="8 9">H3</strain>
    </source>
</reference>
<dbReference type="SUPFAM" id="SSF111369">
    <property type="entry name" value="HlyD-like secretion proteins"/>
    <property type="match status" value="1"/>
</dbReference>
<comment type="similarity">
    <text evidence="2">Belongs to the membrane fusion protein (MFP) (TC 8.A.1) family.</text>
</comment>
<dbReference type="Gene3D" id="6.10.140.1990">
    <property type="match status" value="1"/>
</dbReference>
<comment type="caution">
    <text evidence="8">The sequence shown here is derived from an EMBL/GenBank/DDBJ whole genome shotgun (WGS) entry which is preliminary data.</text>
</comment>
<dbReference type="PANTHER" id="PTHR32347">
    <property type="entry name" value="EFFLUX SYSTEM COMPONENT YKNX-RELATED"/>
    <property type="match status" value="1"/>
</dbReference>